<dbReference type="Pfam" id="PF02086">
    <property type="entry name" value="MethyltransfD12"/>
    <property type="match status" value="1"/>
</dbReference>
<evidence type="ECO:0000256" key="5">
    <source>
        <dbReference type="ARBA" id="ARBA00047942"/>
    </source>
</evidence>
<evidence type="ECO:0000256" key="3">
    <source>
        <dbReference type="ARBA" id="ARBA00022679"/>
    </source>
</evidence>
<dbReference type="AlphaFoldDB" id="A0A6C0BRM6"/>
<keyword evidence="4" id="KW-0949">S-adenosyl-L-methionine</keyword>
<dbReference type="EC" id="2.1.1.72" evidence="1"/>
<dbReference type="InterPro" id="IPR029063">
    <property type="entry name" value="SAM-dependent_MTases_sf"/>
</dbReference>
<dbReference type="GO" id="GO:0043565">
    <property type="term" value="F:sequence-specific DNA binding"/>
    <property type="evidence" value="ECO:0007669"/>
    <property type="project" value="TreeGrafter"/>
</dbReference>
<sequence length="258" mass="30121">MKYLGGKQRLGKKIAPVLYDIFQQCNENGYTLESYIEPFCGSLGVLRNMTELDVPIYASDYHPDLILMWQNVRDGTFKYPKSVSEEQYIKAKNIPSPSAYKAFVGFGMSFGGRYFGAYSQKYVGDKKEDFCKEMTNSLKRAAPLISDVTFDTIDYSTIAPEYSLIYCDPPYRENKYPIKYRRDTKKYDTFDNDHFWDVMREWSKNNMVIISELSAPPDFIEIWRYEQTTSASRSKNTTKNKNNIDKLFVHETLFDMIV</sequence>
<dbReference type="PROSITE" id="PS00092">
    <property type="entry name" value="N6_MTASE"/>
    <property type="match status" value="1"/>
</dbReference>
<accession>A0A6C0BRM6</accession>
<reference evidence="6" key="1">
    <citation type="journal article" date="2020" name="Nature">
        <title>Giant virus diversity and host interactions through global metagenomics.</title>
        <authorList>
            <person name="Schulz F."/>
            <person name="Roux S."/>
            <person name="Paez-Espino D."/>
            <person name="Jungbluth S."/>
            <person name="Walsh D.A."/>
            <person name="Denef V.J."/>
            <person name="McMahon K.D."/>
            <person name="Konstantinidis K.T."/>
            <person name="Eloe-Fadrosh E.A."/>
            <person name="Kyrpides N.C."/>
            <person name="Woyke T."/>
        </authorList>
    </citation>
    <scope>NUCLEOTIDE SEQUENCE</scope>
    <source>
        <strain evidence="6">GVMAG-M-3300018416-45</strain>
    </source>
</reference>
<dbReference type="GO" id="GO:0006298">
    <property type="term" value="P:mismatch repair"/>
    <property type="evidence" value="ECO:0007669"/>
    <property type="project" value="TreeGrafter"/>
</dbReference>
<dbReference type="EMBL" id="MN739230">
    <property type="protein sequence ID" value="QHS94710.1"/>
    <property type="molecule type" value="Genomic_DNA"/>
</dbReference>
<keyword evidence="3" id="KW-0808">Transferase</keyword>
<dbReference type="Gene3D" id="3.40.50.150">
    <property type="entry name" value="Vaccinia Virus protein VP39"/>
    <property type="match status" value="2"/>
</dbReference>
<organism evidence="6">
    <name type="scientific">viral metagenome</name>
    <dbReference type="NCBI Taxonomy" id="1070528"/>
    <lineage>
        <taxon>unclassified sequences</taxon>
        <taxon>metagenomes</taxon>
        <taxon>organismal metagenomes</taxon>
    </lineage>
</organism>
<dbReference type="GO" id="GO:0009007">
    <property type="term" value="F:site-specific DNA-methyltransferase (adenine-specific) activity"/>
    <property type="evidence" value="ECO:0007669"/>
    <property type="project" value="UniProtKB-EC"/>
</dbReference>
<dbReference type="PANTHER" id="PTHR30481">
    <property type="entry name" value="DNA ADENINE METHYLASE"/>
    <property type="match status" value="1"/>
</dbReference>
<dbReference type="InterPro" id="IPR002052">
    <property type="entry name" value="DNA_methylase_N6_adenine_CS"/>
</dbReference>
<evidence type="ECO:0000313" key="6">
    <source>
        <dbReference type="EMBL" id="QHS94710.1"/>
    </source>
</evidence>
<proteinExistence type="predicted"/>
<evidence type="ECO:0000256" key="1">
    <source>
        <dbReference type="ARBA" id="ARBA00011900"/>
    </source>
</evidence>
<evidence type="ECO:0000256" key="4">
    <source>
        <dbReference type="ARBA" id="ARBA00022691"/>
    </source>
</evidence>
<evidence type="ECO:0000256" key="2">
    <source>
        <dbReference type="ARBA" id="ARBA00022603"/>
    </source>
</evidence>
<dbReference type="GO" id="GO:0009307">
    <property type="term" value="P:DNA restriction-modification system"/>
    <property type="evidence" value="ECO:0007669"/>
    <property type="project" value="InterPro"/>
</dbReference>
<dbReference type="GO" id="GO:1904047">
    <property type="term" value="F:S-adenosyl-L-methionine binding"/>
    <property type="evidence" value="ECO:0007669"/>
    <property type="project" value="TreeGrafter"/>
</dbReference>
<dbReference type="GO" id="GO:0032259">
    <property type="term" value="P:methylation"/>
    <property type="evidence" value="ECO:0007669"/>
    <property type="project" value="UniProtKB-KW"/>
</dbReference>
<name>A0A6C0BRM6_9ZZZZ</name>
<dbReference type="SUPFAM" id="SSF53335">
    <property type="entry name" value="S-adenosyl-L-methionine-dependent methyltransferases"/>
    <property type="match status" value="1"/>
</dbReference>
<keyword evidence="2" id="KW-0489">Methyltransferase</keyword>
<protein>
    <recommendedName>
        <fullName evidence="1">site-specific DNA-methyltransferase (adenine-specific)</fullName>
        <ecNumber evidence="1">2.1.1.72</ecNumber>
    </recommendedName>
</protein>
<comment type="catalytic activity">
    <reaction evidence="5">
        <text>a 2'-deoxyadenosine in DNA + S-adenosyl-L-methionine = an N(6)-methyl-2'-deoxyadenosine in DNA + S-adenosyl-L-homocysteine + H(+)</text>
        <dbReference type="Rhea" id="RHEA:15197"/>
        <dbReference type="Rhea" id="RHEA-COMP:12418"/>
        <dbReference type="Rhea" id="RHEA-COMP:12419"/>
        <dbReference type="ChEBI" id="CHEBI:15378"/>
        <dbReference type="ChEBI" id="CHEBI:57856"/>
        <dbReference type="ChEBI" id="CHEBI:59789"/>
        <dbReference type="ChEBI" id="CHEBI:90615"/>
        <dbReference type="ChEBI" id="CHEBI:90616"/>
        <dbReference type="EC" id="2.1.1.72"/>
    </reaction>
</comment>
<dbReference type="InterPro" id="IPR012327">
    <property type="entry name" value="MeTrfase_D12"/>
</dbReference>